<evidence type="ECO:0000256" key="3">
    <source>
        <dbReference type="SAM" id="MobiDB-lite"/>
    </source>
</evidence>
<evidence type="ECO:0000259" key="4">
    <source>
        <dbReference type="PROSITE" id="PS50127"/>
    </source>
</evidence>
<dbReference type="PROSITE" id="PS50127">
    <property type="entry name" value="UBC_2"/>
    <property type="match status" value="1"/>
</dbReference>
<evidence type="ECO:0000313" key="6">
    <source>
        <dbReference type="Proteomes" id="UP000076154"/>
    </source>
</evidence>
<feature type="domain" description="UBC core" evidence="4">
    <location>
        <begin position="578"/>
        <end position="737"/>
    </location>
</feature>
<keyword evidence="6" id="KW-1185">Reference proteome</keyword>
<dbReference type="InterPro" id="IPR016135">
    <property type="entry name" value="UBQ-conjugating_enzyme/RWD"/>
</dbReference>
<dbReference type="AlphaFoldDB" id="A0A369K234"/>
<gene>
    <name evidence="5" type="ORF">Hypma_016004</name>
</gene>
<proteinExistence type="predicted"/>
<comment type="caution">
    <text evidence="5">The sequence shown here is derived from an EMBL/GenBank/DDBJ whole genome shotgun (WGS) entry which is preliminary data.</text>
</comment>
<keyword evidence="2" id="KW-0833">Ubl conjugation pathway</keyword>
<dbReference type="InterPro" id="IPR000608">
    <property type="entry name" value="UBC"/>
</dbReference>
<dbReference type="Proteomes" id="UP000076154">
    <property type="component" value="Unassembled WGS sequence"/>
</dbReference>
<dbReference type="EMBL" id="LUEZ02000010">
    <property type="protein sequence ID" value="RDB28691.1"/>
    <property type="molecule type" value="Genomic_DNA"/>
</dbReference>
<dbReference type="SUPFAM" id="SSF54495">
    <property type="entry name" value="UBC-like"/>
    <property type="match status" value="1"/>
</dbReference>
<evidence type="ECO:0000256" key="2">
    <source>
        <dbReference type="ARBA" id="ARBA00022786"/>
    </source>
</evidence>
<evidence type="ECO:0000313" key="5">
    <source>
        <dbReference type="EMBL" id="RDB28691.1"/>
    </source>
</evidence>
<accession>A0A369K234</accession>
<evidence type="ECO:0000256" key="1">
    <source>
        <dbReference type="ARBA" id="ARBA00022679"/>
    </source>
</evidence>
<feature type="region of interest" description="Disordered" evidence="3">
    <location>
        <begin position="1"/>
        <end position="30"/>
    </location>
</feature>
<dbReference type="OrthoDB" id="47801at2759"/>
<dbReference type="SMART" id="SM00212">
    <property type="entry name" value="UBCc"/>
    <property type="match status" value="1"/>
</dbReference>
<dbReference type="GO" id="GO:0016740">
    <property type="term" value="F:transferase activity"/>
    <property type="evidence" value="ECO:0007669"/>
    <property type="project" value="UniProtKB-KW"/>
</dbReference>
<dbReference type="STRING" id="39966.A0A369K234"/>
<organism evidence="5 6">
    <name type="scientific">Hypsizygus marmoreus</name>
    <name type="common">White beech mushroom</name>
    <name type="synonym">Agaricus marmoreus</name>
    <dbReference type="NCBI Taxonomy" id="39966"/>
    <lineage>
        <taxon>Eukaryota</taxon>
        <taxon>Fungi</taxon>
        <taxon>Dikarya</taxon>
        <taxon>Basidiomycota</taxon>
        <taxon>Agaricomycotina</taxon>
        <taxon>Agaricomycetes</taxon>
        <taxon>Agaricomycetidae</taxon>
        <taxon>Agaricales</taxon>
        <taxon>Tricholomatineae</taxon>
        <taxon>Lyophyllaceae</taxon>
        <taxon>Hypsizygus</taxon>
    </lineage>
</organism>
<dbReference type="CDD" id="cd23810">
    <property type="entry name" value="UBCc_BIRC6"/>
    <property type="match status" value="1"/>
</dbReference>
<name>A0A369K234_HYPMA</name>
<dbReference type="Pfam" id="PF00179">
    <property type="entry name" value="UQ_con"/>
    <property type="match status" value="1"/>
</dbReference>
<protein>
    <recommendedName>
        <fullName evidence="4">UBC core domain-containing protein</fullName>
    </recommendedName>
</protein>
<keyword evidence="1" id="KW-0808">Transferase</keyword>
<reference evidence="5" key="1">
    <citation type="submission" date="2018-04" db="EMBL/GenBank/DDBJ databases">
        <title>Whole genome sequencing of Hypsizygus marmoreus.</title>
        <authorList>
            <person name="Choi I.-G."/>
            <person name="Min B."/>
            <person name="Kim J.-G."/>
            <person name="Kim S."/>
            <person name="Oh Y.-L."/>
            <person name="Kong W.-S."/>
            <person name="Park H."/>
            <person name="Jeong J."/>
            <person name="Song E.-S."/>
        </authorList>
    </citation>
    <scope>NUCLEOTIDE SEQUENCE [LARGE SCALE GENOMIC DNA]</scope>
    <source>
        <strain evidence="5">51987-8</strain>
    </source>
</reference>
<dbReference type="Gene3D" id="3.10.110.10">
    <property type="entry name" value="Ubiquitin Conjugating Enzyme"/>
    <property type="match status" value="1"/>
</dbReference>
<dbReference type="InParanoid" id="A0A369K234"/>
<feature type="region of interest" description="Disordered" evidence="3">
    <location>
        <begin position="116"/>
        <end position="145"/>
    </location>
</feature>
<sequence length="824" mass="90507">MAPSSKRKSGPLGSSENAKRARKPPVPLPSEVIEIDDSDDEDDFGAVLAHIKQQEENERRIQKSHNAAGPSNAIVIDDVEGDEAMAHRLAREWVIARQAQSFDIEIVELKKPSFPSAGRATVTKEPPKPRRRARSPNPVETKPPDQRLSEFRDLFTGTRDCSKCGKPVVSPRGFVMFKGDATPPPSLTALLHAPCSSCCTNHCRGCFTPLTCTMSCKGHSKTKICAAINCCAAGRAIAIFETLGGFDRQIIGEQATSESRAQAAIGKAKSNHATVGPGGTGYGTGSGYYGGRGRGLSSSAPQRNTRAEGLAKHWEEIVVRALTTLTDLLPSPYSDDVKEYDLVPHSCIGLLISLSKLPDLLASLLRNDSVMDWIARSKTYHAMLTLLRRMADCELTVKVLLERRWEMTKTPGLQIWMWNEGEVEFQKEQDSPDQPPLYDYFKKLIKQSETFMATASHMMDTEANGGDADSQETTAQAVSLCGDVIAAGGDIERVVSVLGIAPSPGEQDGFDNGKGKAREDPLRSLDRIYAEACERLAFKHISLAQPEDQKGKRTGLVYANFTYSQNLTQTQSSTRNPKSHFRLASELAVMATSLPPGVWVRVDEVRNDAIKIMIAGPEGTPYAGGLFEFDCFMPLEYPNTPPLVNLRTTGGGTVRFNPNLYNCGKVCLSLLGTWAGRPEEQWSTKSTLLQVIISIQSMILVDAPYFNEPGYGKANLKAPASIAYNRDVSLNTVRWAIVEWLQDEHLNGIWGEVIRSHFGIKKAYIRDKILEWAAVDFRMQAYSSASSGHNQYHMAGSTIGGAHINSFKGDLIKEYDLRMTRLDS</sequence>
<dbReference type="PANTHER" id="PTHR46116">
    <property type="entry name" value="(E3-INDEPENDENT) E2 UBIQUITIN-CONJUGATING ENZYME"/>
    <property type="match status" value="1"/>
</dbReference>